<evidence type="ECO:0000313" key="2">
    <source>
        <dbReference type="Proteomes" id="UP001479436"/>
    </source>
</evidence>
<keyword evidence="2" id="KW-1185">Reference proteome</keyword>
<evidence type="ECO:0000313" key="1">
    <source>
        <dbReference type="EMBL" id="KAK9709560.1"/>
    </source>
</evidence>
<dbReference type="Proteomes" id="UP001479436">
    <property type="component" value="Unassembled WGS sequence"/>
</dbReference>
<accession>A0ABR2VYL0</accession>
<proteinExistence type="predicted"/>
<gene>
    <name evidence="1" type="ORF">K7432_008948</name>
</gene>
<dbReference type="EMBL" id="JASJQH010007401">
    <property type="protein sequence ID" value="KAK9709560.1"/>
    <property type="molecule type" value="Genomic_DNA"/>
</dbReference>
<name>A0ABR2VYL0_9FUNG</name>
<comment type="caution">
    <text evidence="1">The sequence shown here is derived from an EMBL/GenBank/DDBJ whole genome shotgun (WGS) entry which is preliminary data.</text>
</comment>
<reference evidence="1 2" key="1">
    <citation type="submission" date="2023-04" db="EMBL/GenBank/DDBJ databases">
        <title>Genome of Basidiobolus ranarum AG-B5.</title>
        <authorList>
            <person name="Stajich J.E."/>
            <person name="Carter-House D."/>
            <person name="Gryganskyi A."/>
        </authorList>
    </citation>
    <scope>NUCLEOTIDE SEQUENCE [LARGE SCALE GENOMIC DNA]</scope>
    <source>
        <strain evidence="1 2">AG-B5</strain>
    </source>
</reference>
<sequence length="238" mass="27669">MKSIQFLIHEVYHVKGQLKFEGFDDMLKDTFIAACTTSIEVADYILHKFNLQFNFQDKKKLQRHIIKKRFIEAFKYVPELDLNATEMLQLILSETPFICCSEELHEALPEHVQLLYLLLEQLGANVAEIFRDFDIGKMLGTQPWFLLPGLNLLERHNISISAADASLLLQKTLLSMHQYMDRSYLTLGKAELGLLSHLVDKYGARLRHPFFPNLRCLYNSSDKNIKSLGYLESTQRWT</sequence>
<organism evidence="1 2">
    <name type="scientific">Basidiobolus ranarum</name>
    <dbReference type="NCBI Taxonomy" id="34480"/>
    <lineage>
        <taxon>Eukaryota</taxon>
        <taxon>Fungi</taxon>
        <taxon>Fungi incertae sedis</taxon>
        <taxon>Zoopagomycota</taxon>
        <taxon>Entomophthoromycotina</taxon>
        <taxon>Basidiobolomycetes</taxon>
        <taxon>Basidiobolales</taxon>
        <taxon>Basidiobolaceae</taxon>
        <taxon>Basidiobolus</taxon>
    </lineage>
</organism>
<protein>
    <submittedName>
        <fullName evidence="1">Uncharacterized protein</fullName>
    </submittedName>
</protein>